<dbReference type="Gene3D" id="3.40.50.150">
    <property type="entry name" value="Vaccinia Virus protein VP39"/>
    <property type="match status" value="1"/>
</dbReference>
<keyword evidence="2" id="KW-0808">Transferase</keyword>
<comment type="caution">
    <text evidence="2">The sequence shown here is derived from an EMBL/GenBank/DDBJ whole genome shotgun (WGS) entry which is preliminary data.</text>
</comment>
<protein>
    <submittedName>
        <fullName evidence="2">Class I SAM-dependent methyltransferase</fullName>
    </submittedName>
</protein>
<evidence type="ECO:0000313" key="2">
    <source>
        <dbReference type="EMBL" id="MCQ4922939.1"/>
    </source>
</evidence>
<evidence type="ECO:0000259" key="1">
    <source>
        <dbReference type="Pfam" id="PF13847"/>
    </source>
</evidence>
<keyword evidence="2" id="KW-0489">Methyltransferase</keyword>
<feature type="domain" description="Methyltransferase" evidence="1">
    <location>
        <begin position="74"/>
        <end position="180"/>
    </location>
</feature>
<dbReference type="PANTHER" id="PTHR43591">
    <property type="entry name" value="METHYLTRANSFERASE"/>
    <property type="match status" value="1"/>
</dbReference>
<dbReference type="Pfam" id="PF13847">
    <property type="entry name" value="Methyltransf_31"/>
    <property type="match status" value="1"/>
</dbReference>
<dbReference type="CDD" id="cd02440">
    <property type="entry name" value="AdoMet_MTases"/>
    <property type="match status" value="1"/>
</dbReference>
<evidence type="ECO:0000313" key="3">
    <source>
        <dbReference type="Proteomes" id="UP001524478"/>
    </source>
</evidence>
<name>A0ABT1S915_9FIRM</name>
<reference evidence="2 3" key="1">
    <citation type="submission" date="2022-06" db="EMBL/GenBank/DDBJ databases">
        <title>Isolation of gut microbiota from human fecal samples.</title>
        <authorList>
            <person name="Pamer E.G."/>
            <person name="Barat B."/>
            <person name="Waligurski E."/>
            <person name="Medina S."/>
            <person name="Paddock L."/>
            <person name="Mostad J."/>
        </authorList>
    </citation>
    <scope>NUCLEOTIDE SEQUENCE [LARGE SCALE GENOMIC DNA]</scope>
    <source>
        <strain evidence="2 3">DFI.7.95</strain>
    </source>
</reference>
<proteinExistence type="predicted"/>
<dbReference type="SUPFAM" id="SSF53335">
    <property type="entry name" value="S-adenosyl-L-methionine-dependent methyltransferases"/>
    <property type="match status" value="1"/>
</dbReference>
<keyword evidence="3" id="KW-1185">Reference proteome</keyword>
<dbReference type="Proteomes" id="UP001524478">
    <property type="component" value="Unassembled WGS sequence"/>
</dbReference>
<dbReference type="GO" id="GO:0032259">
    <property type="term" value="P:methylation"/>
    <property type="evidence" value="ECO:0007669"/>
    <property type="project" value="UniProtKB-KW"/>
</dbReference>
<accession>A0ABT1S915</accession>
<dbReference type="PANTHER" id="PTHR43591:SF24">
    <property type="entry name" value="2-METHOXY-6-POLYPRENYL-1,4-BENZOQUINOL METHYLASE, MITOCHONDRIAL"/>
    <property type="match status" value="1"/>
</dbReference>
<organism evidence="2 3">
    <name type="scientific">Tissierella carlieri</name>
    <dbReference type="NCBI Taxonomy" id="689904"/>
    <lineage>
        <taxon>Bacteria</taxon>
        <taxon>Bacillati</taxon>
        <taxon>Bacillota</taxon>
        <taxon>Tissierellia</taxon>
        <taxon>Tissierellales</taxon>
        <taxon>Tissierellaceae</taxon>
        <taxon>Tissierella</taxon>
    </lineage>
</organism>
<dbReference type="GO" id="GO:0008168">
    <property type="term" value="F:methyltransferase activity"/>
    <property type="evidence" value="ECO:0007669"/>
    <property type="project" value="UniProtKB-KW"/>
</dbReference>
<dbReference type="InterPro" id="IPR029063">
    <property type="entry name" value="SAM-dependent_MTases_sf"/>
</dbReference>
<dbReference type="InterPro" id="IPR025714">
    <property type="entry name" value="Methyltranfer_dom"/>
</dbReference>
<gene>
    <name evidence="2" type="ORF">NE686_07580</name>
</gene>
<dbReference type="RefSeq" id="WP_256311017.1">
    <property type="nucleotide sequence ID" value="NZ_JANGAC010000004.1"/>
</dbReference>
<sequence length="339" mass="38948">MSMEKSITEKSIFNWIEEKLAPIYCTSEEFIYNEMESQSGYSLPIIYKPFDATERSHWDDRGRMYDFLYSTKGEGKKLLDFGPGDGWPSLIVAPYSKEVIGVDSSEKRISVCKDNAKRLGITNAEFIFYNSEDRLPFEDNTFDGIMAASSIEQTPNPKKTIEELYRVLKPGRSIRIYYEALGRYKDGSENDIWIEKLNKESCKLIIFDRNIKEEYVIQYGLTIAMSMEELIGKLNNNADFSQITISFLEEIKPKITNALVLRTIHPSGKTYIKWFREAGFREVIPTYSGGAAASRLYDLYKEELPDSLELVDEAIKKTVKIVIDLKAPIEMDPMIIAIK</sequence>
<dbReference type="EMBL" id="JANGAC010000004">
    <property type="protein sequence ID" value="MCQ4922939.1"/>
    <property type="molecule type" value="Genomic_DNA"/>
</dbReference>